<reference evidence="1" key="1">
    <citation type="submission" date="2024-02" db="EMBL/GenBank/DDBJ databases">
        <title>Metagenome Assembled Genome of Zalaria obscura JY119.</title>
        <authorList>
            <person name="Vighnesh L."/>
            <person name="Jagadeeshwari U."/>
            <person name="Venkata Ramana C."/>
            <person name="Sasikala C."/>
        </authorList>
    </citation>
    <scope>NUCLEOTIDE SEQUENCE</scope>
    <source>
        <strain evidence="1">JY119</strain>
    </source>
</reference>
<accession>A0ACC3SJZ3</accession>
<organism evidence="1 2">
    <name type="scientific">Zalaria obscura</name>
    <dbReference type="NCBI Taxonomy" id="2024903"/>
    <lineage>
        <taxon>Eukaryota</taxon>
        <taxon>Fungi</taxon>
        <taxon>Dikarya</taxon>
        <taxon>Ascomycota</taxon>
        <taxon>Pezizomycotina</taxon>
        <taxon>Dothideomycetes</taxon>
        <taxon>Dothideomycetidae</taxon>
        <taxon>Dothideales</taxon>
        <taxon>Zalariaceae</taxon>
        <taxon>Zalaria</taxon>
    </lineage>
</organism>
<proteinExistence type="predicted"/>
<keyword evidence="2" id="KW-1185">Reference proteome</keyword>
<gene>
    <name evidence="1" type="ORF">M8818_001772</name>
</gene>
<dbReference type="EMBL" id="JAMKPW020000007">
    <property type="protein sequence ID" value="KAK8216809.1"/>
    <property type="molecule type" value="Genomic_DNA"/>
</dbReference>
<name>A0ACC3SJZ3_9PEZI</name>
<protein>
    <submittedName>
        <fullName evidence="1">Uncharacterized protein</fullName>
    </submittedName>
</protein>
<sequence>MAEQHDSATAIDSFADPRDYYKSSEPPTNVTSPRSEEAHIDVTKPPPTTKPSMTDYTHAPPPSASRSFSRSPTRPAFRSVSGPASSSNASLPTSRSSPSFLPPGRSQQRSIKDLVNRFNQAPNDQSPTDPNTRDRSRKAAELRGNRLQKARMPSNEPPSFGANKLYNRRGPASVPGSGSDSSSSFPRNPRSLDKGFDDSRITSPSKRKIRKPLFGEVVPDRAGMYDAGYGIPAQRPRRGSESSLIPANSRLQHGRSQSNAEFHQSPSLPSQSPPSNGGQFYKASFHQRSQSDLTGTLSQNEINFITNGVGSIELQPTNPAHLSSPERRSRIPVSTRSLGSRISPSPESRRTTPGSGHARNYFPQTNGNNTHRYAATGKENTPTRVPVAPLNTLPARRYDPAANKQTQNNQSLKAYISAPVPMKSPPLRSSRPRQPVSAATAGASRGKVAERFSPMMGSDPFTSSGPKPQTRRKKIPELGKVDFAERRARIQRAISQNLREDDTSSQGSVSRKSSIASSIATNRHSLVDFPENTLPTIPATPAATGDEQKFDDQLASASPEQGLKVHVNDLPQPDSEPLTGHTEFELEDSPVLGKNSANGEVDSRLEVDDRLTHGPSAGPEPSMEKVPSKEKKTEERHSNHSETHIDAGPSTLLDHVMRMRERSTSSASRTDFADDSASEIDDGGSIRIMLDDDAGSVVQEHPWEQDNLFSAEEAPQQGNSAGVPGLERNVEDFFADEPPEKYLDGATESVPETPRKVLRPSLLEAREDEDSTPRQSYKNNRANVSTIASIDNDAYAALNRIHSQYQASGSMSPEMLHEFRQHVLKPSPDLAKLGGSDAATIQVMLDNLPLDKNVANGDRNEENEQLLAPATYCGPQPLFDSSSDEEMKGTAIIYTTTSSSDIDLTDESNSQLEMDPRAWRRQSDNLFGNGEQLSSSRYELADATGGAENDDLKPPPPPPKDDGYSPSPRSSVGYSSDQGPPAEPRLSHRLSQPLSHHLTLPEIDNGSGLGLAISVDPPAQKGATAPPLPGYSPPPPPSQPMTWVFTDAPPSESATSSLPTSPASPNVRFPEEFYNSISTAPTRPSTDSQKPDSATLPPSVSMSSFQSSLRKPSVDQGQSHEGAPTAEQRRLNKRRNIIKELVDTENSYHQDMKIIEDIYKATVGDLITPDDKKALFGNADEVEAFSLTFYDALRKAVASVYVPPKSSRWQTKRGSFSTANSVSTDQTSEQTDDERDMKTTVGEVFSRFIPKMEKVYGAYLKNHDLANQRLSKLQTDATVKCWLAECHNNASDITSAWDLDSLLVKPVQRILKYPLLLQQLLESTPADHPDRKMLESAVKETMNVSQRINEAKKRADLVEAIVNRKRKESDVRSGIAKAFGRRTEKLKERVGIAEAYQDPEFDELAHKFGGHFIRLQVCMRDVQGSLAETDRAVERFNAFAQALEAYIDVGQSIMPEIESKWRKYALAIRELTAVALPEHKAAIKKHVIEPMIMAIKLHEGPQNAMSKRKKRIVDYAKCKAIEKRGEKPDKKTQEQSELYEALNEQLKIDLPRLYILTADLIQACLARLVDIQKTWHWTWERKLGPVLERFPENLAQIVPDFVADHDIIHSQLLGLGICNGSMLAESANFLSPQSTIVAEDSSGRRRPSESRTSRTLSVNSEQSPSLSSPDLGRPYGAGHFTLSPMDMSMPPLPNGQYTPGGRMRSSSSLSNRSNSARNYSAGLPPPLPRAPSGPTTYSTQTPKSSFSASRPSTANRPADLVHTPAQSHAAFARASADTNRSSRPVSGASYFTAQQDRYPGSGSMFSSAMPMGDGSGPMSPKEAPPDTPVMFVAASLFEFNIDRARREAGYPYLTYVQGEVFDVVAQKGELWLAKNQDDATNSLGWIWEQHFVILSQES</sequence>
<evidence type="ECO:0000313" key="2">
    <source>
        <dbReference type="Proteomes" id="UP001320706"/>
    </source>
</evidence>
<dbReference type="Proteomes" id="UP001320706">
    <property type="component" value="Unassembled WGS sequence"/>
</dbReference>
<evidence type="ECO:0000313" key="1">
    <source>
        <dbReference type="EMBL" id="KAK8216809.1"/>
    </source>
</evidence>
<comment type="caution">
    <text evidence="1">The sequence shown here is derived from an EMBL/GenBank/DDBJ whole genome shotgun (WGS) entry which is preliminary data.</text>
</comment>